<dbReference type="PROSITE" id="PS50157">
    <property type="entry name" value="ZINC_FINGER_C2H2_2"/>
    <property type="match status" value="1"/>
</dbReference>
<evidence type="ECO:0000313" key="11">
    <source>
        <dbReference type="Proteomes" id="UP000001554"/>
    </source>
</evidence>
<keyword evidence="7" id="KW-0539">Nucleus</keyword>
<dbReference type="SMART" id="SM00355">
    <property type="entry name" value="ZnF_C2H2"/>
    <property type="match status" value="2"/>
</dbReference>
<keyword evidence="6" id="KW-0238">DNA-binding</keyword>
<dbReference type="KEGG" id="bfo:118411651"/>
<organism evidence="11 12">
    <name type="scientific">Branchiostoma floridae</name>
    <name type="common">Florida lancelet</name>
    <name type="synonym">Amphioxus</name>
    <dbReference type="NCBI Taxonomy" id="7739"/>
    <lineage>
        <taxon>Eukaryota</taxon>
        <taxon>Metazoa</taxon>
        <taxon>Chordata</taxon>
        <taxon>Cephalochordata</taxon>
        <taxon>Leptocardii</taxon>
        <taxon>Amphioxiformes</taxon>
        <taxon>Branchiostomatidae</taxon>
        <taxon>Branchiostoma</taxon>
    </lineage>
</organism>
<evidence type="ECO:0000256" key="5">
    <source>
        <dbReference type="ARBA" id="ARBA00022833"/>
    </source>
</evidence>
<feature type="region of interest" description="Disordered" evidence="9">
    <location>
        <begin position="1"/>
        <end position="60"/>
    </location>
</feature>
<keyword evidence="4 8" id="KW-0863">Zinc-finger</keyword>
<dbReference type="InterPro" id="IPR013087">
    <property type="entry name" value="Znf_C2H2_type"/>
</dbReference>
<comment type="subcellular location">
    <subcellularLocation>
        <location evidence="1">Nucleus</location>
    </subcellularLocation>
</comment>
<evidence type="ECO:0000256" key="1">
    <source>
        <dbReference type="ARBA" id="ARBA00004123"/>
    </source>
</evidence>
<proteinExistence type="predicted"/>
<dbReference type="Proteomes" id="UP000001554">
    <property type="component" value="Chromosome 3"/>
</dbReference>
<dbReference type="FunFam" id="3.30.160.60:FF:003256">
    <property type="match status" value="1"/>
</dbReference>
<keyword evidence="3" id="KW-0677">Repeat</keyword>
<dbReference type="GO" id="GO:0003677">
    <property type="term" value="F:DNA binding"/>
    <property type="evidence" value="ECO:0007669"/>
    <property type="project" value="UniProtKB-KW"/>
</dbReference>
<dbReference type="GO" id="GO:0005634">
    <property type="term" value="C:nucleus"/>
    <property type="evidence" value="ECO:0007669"/>
    <property type="project" value="UniProtKB-SubCell"/>
</dbReference>
<evidence type="ECO:0000256" key="2">
    <source>
        <dbReference type="ARBA" id="ARBA00022723"/>
    </source>
</evidence>
<keyword evidence="5" id="KW-0862">Zinc</keyword>
<dbReference type="SUPFAM" id="SSF57667">
    <property type="entry name" value="beta-beta-alpha zinc fingers"/>
    <property type="match status" value="2"/>
</dbReference>
<dbReference type="OrthoDB" id="3561125at2759"/>
<dbReference type="GeneID" id="118411651"/>
<reference evidence="12" key="2">
    <citation type="submission" date="2025-08" db="UniProtKB">
        <authorList>
            <consortium name="RefSeq"/>
        </authorList>
    </citation>
    <scope>IDENTIFICATION</scope>
    <source>
        <strain evidence="12">S238N-H82</strain>
        <tissue evidence="12">Testes</tissue>
    </source>
</reference>
<dbReference type="FunFam" id="3.30.160.60:FF:002744">
    <property type="match status" value="1"/>
</dbReference>
<evidence type="ECO:0000256" key="7">
    <source>
        <dbReference type="ARBA" id="ARBA00023242"/>
    </source>
</evidence>
<sequence>MSMNSEAVTVTYRGQDRAGLAGDTTDSGVGLRDAVSSSILSLSDSRQHQPKASQSVEMEHTGSEMNYTAAQDSSFYKHAKHDNEKPYMCGECGYRAAYKSNLSQHMRTHTGEKPYKSRKDTLNKHHLAMHTAEKPYMCGECGFRAPNALQSVEMEHVGNEISYTAVQDSSFCKRPKHTAEKSNLDQHLTKHTGEKPYKCDQCDYSAAKKSHLDQHLQRSPIWTNT</sequence>
<name>A0A9J7MJN6_BRAFL</name>
<dbReference type="Gene3D" id="3.30.160.60">
    <property type="entry name" value="Classic Zinc Finger"/>
    <property type="match status" value="3"/>
</dbReference>
<feature type="domain" description="C2H2-type" evidence="10">
    <location>
        <begin position="87"/>
        <end position="114"/>
    </location>
</feature>
<evidence type="ECO:0000259" key="10">
    <source>
        <dbReference type="PROSITE" id="PS50157"/>
    </source>
</evidence>
<evidence type="ECO:0000256" key="8">
    <source>
        <dbReference type="PROSITE-ProRule" id="PRU00042"/>
    </source>
</evidence>
<evidence type="ECO:0000256" key="3">
    <source>
        <dbReference type="ARBA" id="ARBA00022737"/>
    </source>
</evidence>
<dbReference type="PANTHER" id="PTHR24392">
    <property type="entry name" value="ZINC FINGER PROTEIN"/>
    <property type="match status" value="1"/>
</dbReference>
<keyword evidence="11" id="KW-1185">Reference proteome</keyword>
<dbReference type="OMA" id="VEMEHVG"/>
<keyword evidence="2" id="KW-0479">Metal-binding</keyword>
<dbReference type="Pfam" id="PF00096">
    <property type="entry name" value="zf-C2H2"/>
    <property type="match status" value="1"/>
</dbReference>
<dbReference type="PANTHER" id="PTHR24392:SF31">
    <property type="entry name" value="C2H2-TYPE DOMAIN-CONTAINING PROTEIN"/>
    <property type="match status" value="1"/>
</dbReference>
<evidence type="ECO:0000256" key="6">
    <source>
        <dbReference type="ARBA" id="ARBA00023125"/>
    </source>
</evidence>
<evidence type="ECO:0000256" key="9">
    <source>
        <dbReference type="SAM" id="MobiDB-lite"/>
    </source>
</evidence>
<evidence type="ECO:0000256" key="4">
    <source>
        <dbReference type="ARBA" id="ARBA00022771"/>
    </source>
</evidence>
<dbReference type="AlphaFoldDB" id="A0A9J7MJN6"/>
<dbReference type="InterPro" id="IPR036236">
    <property type="entry name" value="Znf_C2H2_sf"/>
</dbReference>
<gene>
    <name evidence="12" type="primary">LOC118411651</name>
</gene>
<dbReference type="GO" id="GO:0008270">
    <property type="term" value="F:zinc ion binding"/>
    <property type="evidence" value="ECO:0007669"/>
    <property type="project" value="UniProtKB-KW"/>
</dbReference>
<accession>A0A9J7MJN6</accession>
<protein>
    <submittedName>
        <fullName evidence="12">Zinc finger protein 93-like</fullName>
    </submittedName>
</protein>
<dbReference type="RefSeq" id="XP_035670022.1">
    <property type="nucleotide sequence ID" value="XM_035814129.1"/>
</dbReference>
<evidence type="ECO:0000313" key="12">
    <source>
        <dbReference type="RefSeq" id="XP_035670022.1"/>
    </source>
</evidence>
<reference evidence="11" key="1">
    <citation type="journal article" date="2020" name="Nat. Ecol. Evol.">
        <title>Deeply conserved synteny resolves early events in vertebrate evolution.</title>
        <authorList>
            <person name="Simakov O."/>
            <person name="Marletaz F."/>
            <person name="Yue J.X."/>
            <person name="O'Connell B."/>
            <person name="Jenkins J."/>
            <person name="Brandt A."/>
            <person name="Calef R."/>
            <person name="Tung C.H."/>
            <person name="Huang T.K."/>
            <person name="Schmutz J."/>
            <person name="Satoh N."/>
            <person name="Yu J.K."/>
            <person name="Putnam N.H."/>
            <person name="Green R.E."/>
            <person name="Rokhsar D.S."/>
        </authorList>
    </citation>
    <scope>NUCLEOTIDE SEQUENCE [LARGE SCALE GENOMIC DNA]</scope>
    <source>
        <strain evidence="11">S238N-H82</strain>
    </source>
</reference>